<proteinExistence type="predicted"/>
<dbReference type="AlphaFoldDB" id="A0A7R9ZLP7"/>
<sequence length="184" mass="20403">MSACQVKQQHASRNSDTTGAEHVCWNFILFRTTPADAKNKKRRAGTMATYSEQDMRLYASAVMFNVALYNHAIAESCQRVPNGMAETYTMHDSECFRSRAISVYQYILIALQHDTRPMASLVQMLGCNNLATQHASHKSKFQLVANFMAQSTQPLVNAMVGQETTNGILLNILLSSIHRAASAA</sequence>
<gene>
    <name evidence="1" type="ORF">CAUS1442_LOCUS6407</name>
</gene>
<accession>A0A7R9ZLP7</accession>
<organism evidence="1">
    <name type="scientific">Craspedostauros australis</name>
    <dbReference type="NCBI Taxonomy" id="1486917"/>
    <lineage>
        <taxon>Eukaryota</taxon>
        <taxon>Sar</taxon>
        <taxon>Stramenopiles</taxon>
        <taxon>Ochrophyta</taxon>
        <taxon>Bacillariophyta</taxon>
        <taxon>Bacillariophyceae</taxon>
        <taxon>Bacillariophycidae</taxon>
        <taxon>Naviculales</taxon>
        <taxon>Naviculaceae</taxon>
        <taxon>Craspedostauros</taxon>
    </lineage>
</organism>
<protein>
    <submittedName>
        <fullName evidence="1">Uncharacterized protein</fullName>
    </submittedName>
</protein>
<reference evidence="1" key="1">
    <citation type="submission" date="2021-01" db="EMBL/GenBank/DDBJ databases">
        <authorList>
            <person name="Corre E."/>
            <person name="Pelletier E."/>
            <person name="Niang G."/>
            <person name="Scheremetjew M."/>
            <person name="Finn R."/>
            <person name="Kale V."/>
            <person name="Holt S."/>
            <person name="Cochrane G."/>
            <person name="Meng A."/>
            <person name="Brown T."/>
            <person name="Cohen L."/>
        </authorList>
    </citation>
    <scope>NUCLEOTIDE SEQUENCE</scope>
    <source>
        <strain evidence="1">CCMP3328</strain>
    </source>
</reference>
<name>A0A7R9ZLP7_9STRA</name>
<dbReference type="EMBL" id="HBEF01010191">
    <property type="protein sequence ID" value="CAD8334302.1"/>
    <property type="molecule type" value="Transcribed_RNA"/>
</dbReference>
<evidence type="ECO:0000313" key="1">
    <source>
        <dbReference type="EMBL" id="CAD8334302.1"/>
    </source>
</evidence>